<proteinExistence type="predicted"/>
<dbReference type="EMBL" id="JAPDPJ010000031">
    <property type="protein sequence ID" value="MCW3787505.1"/>
    <property type="molecule type" value="Genomic_DNA"/>
</dbReference>
<sequence length="369" mass="40732">MYRTSLKFMVVVSLIMIQFNIKAQNTIERSIVMPTATPFLNITPESRGGAMGDAGVATTPDVNSQHWNSAKYAFLDQDMGASLSYTPWLRNLVNDINLLYLTYFKRIDKMQTVSASLRYFSLGNITFTDEAGTAISTGKPNEFAIDAAYSRKLSDNISGSVAFRYIRSDITNGSGTEGVPGNAFAADLNFYYRNDVKWGGRRGDIAAGLNITNIGSKISYDDGNTQDFLPARLRLGGAYTTEVDRYNKIGFTIDVYRQMVAKLSENENNEDISVPASFFKSFGDFAVEDLMISVGAEYIYSDQFALRAGYYHEDESLGNGKFATAGAGIKFNMLTIDASYIITMASNNPLANTIRFTLGLNFDELGGRR</sequence>
<evidence type="ECO:0000259" key="1">
    <source>
        <dbReference type="Pfam" id="PF19572"/>
    </source>
</evidence>
<evidence type="ECO:0000313" key="2">
    <source>
        <dbReference type="EMBL" id="MCW3787505.1"/>
    </source>
</evidence>
<accession>A0AAE3M627</accession>
<keyword evidence="3" id="KW-1185">Reference proteome</keyword>
<dbReference type="InterPro" id="IPR045741">
    <property type="entry name" value="PorV"/>
</dbReference>
<dbReference type="InterPro" id="IPR047799">
    <property type="entry name" value="T9SS_OM_PorV"/>
</dbReference>
<dbReference type="AlphaFoldDB" id="A0AAE3M627"/>
<dbReference type="NCBIfam" id="NF033709">
    <property type="entry name" value="PorV_fam"/>
    <property type="match status" value="1"/>
</dbReference>
<dbReference type="RefSeq" id="WP_301191070.1">
    <property type="nucleotide sequence ID" value="NZ_JAPDPJ010000031.1"/>
</dbReference>
<dbReference type="Pfam" id="PF19572">
    <property type="entry name" value="PorV"/>
    <property type="match status" value="1"/>
</dbReference>
<name>A0AAE3M627_9BACT</name>
<gene>
    <name evidence="2" type="primary">porV</name>
    <name evidence="2" type="ORF">OM075_13610</name>
</gene>
<organism evidence="2 3">
    <name type="scientific">Plebeiibacterium sediminum</name>
    <dbReference type="NCBI Taxonomy" id="2992112"/>
    <lineage>
        <taxon>Bacteria</taxon>
        <taxon>Pseudomonadati</taxon>
        <taxon>Bacteroidota</taxon>
        <taxon>Bacteroidia</taxon>
        <taxon>Marinilabiliales</taxon>
        <taxon>Marinilabiliaceae</taxon>
        <taxon>Plebeiibacterium</taxon>
    </lineage>
</organism>
<protein>
    <submittedName>
        <fullName evidence="2">Type IX secretion system outer membrane channel protein PorV</fullName>
    </submittedName>
</protein>
<evidence type="ECO:0000313" key="3">
    <source>
        <dbReference type="Proteomes" id="UP001209229"/>
    </source>
</evidence>
<dbReference type="NCBIfam" id="NF033710">
    <property type="entry name" value="T9SS_OM_PorV"/>
    <property type="match status" value="1"/>
</dbReference>
<reference evidence="2" key="1">
    <citation type="submission" date="2022-10" db="EMBL/GenBank/DDBJ databases">
        <authorList>
            <person name="Yu W.X."/>
        </authorList>
    </citation>
    <scope>NUCLEOTIDE SEQUENCE</scope>
    <source>
        <strain evidence="2">AAT</strain>
    </source>
</reference>
<dbReference type="Gene3D" id="2.40.160.60">
    <property type="entry name" value="Outer membrane protein transport protein (OMPP1/FadL/TodX)"/>
    <property type="match status" value="1"/>
</dbReference>
<feature type="domain" description="Type IX secretion system protein PorV" evidence="1">
    <location>
        <begin position="31"/>
        <end position="260"/>
    </location>
</feature>
<comment type="caution">
    <text evidence="2">The sequence shown here is derived from an EMBL/GenBank/DDBJ whole genome shotgun (WGS) entry which is preliminary data.</text>
</comment>
<dbReference type="Proteomes" id="UP001209229">
    <property type="component" value="Unassembled WGS sequence"/>
</dbReference>